<protein>
    <submittedName>
        <fullName evidence="2">Uncharacterized protein</fullName>
    </submittedName>
</protein>
<dbReference type="RefSeq" id="XP_069206945.1">
    <property type="nucleotide sequence ID" value="XM_069354874.1"/>
</dbReference>
<evidence type="ECO:0000256" key="1">
    <source>
        <dbReference type="SAM" id="MobiDB-lite"/>
    </source>
</evidence>
<proteinExistence type="predicted"/>
<comment type="caution">
    <text evidence="2">The sequence shown here is derived from an EMBL/GenBank/DDBJ whole genome shotgun (WGS) entry which is preliminary data.</text>
</comment>
<feature type="region of interest" description="Disordered" evidence="1">
    <location>
        <begin position="1"/>
        <end position="32"/>
    </location>
</feature>
<sequence>MHLHPPLLPTPKHLPLISSLQPQPGPAFQRKPPPRPFTLPIAPLVEVNRVASPDRGSLTFTAWLDVVVGIHRDINDPTLAHFVSNREVAIPSCPMKITASVGFVSALGFVNPHYTRVGATLIDLRVVDLKSFHFWADRPLTALALFDDLLTPPADQEATTRLDGMKTATIAKIRKHWHRAARWNVNQVTMFIAAMWAWDVAPEYSWDPLGTYTDDWGYHRDADPKVRYIYELVRFYDPSAAELRPACEAARMSLLPHSLFHPVFSRDKCVACFCSKAECIVRRE</sequence>
<reference evidence="2 3" key="1">
    <citation type="submission" date="2023-08" db="EMBL/GenBank/DDBJ databases">
        <title>Annotated Genome Sequence of Vanrija albida AlHP1.</title>
        <authorList>
            <person name="Herzog R."/>
        </authorList>
    </citation>
    <scope>NUCLEOTIDE SEQUENCE [LARGE SCALE GENOMIC DNA]</scope>
    <source>
        <strain evidence="2 3">AlHP1</strain>
    </source>
</reference>
<organism evidence="2 3">
    <name type="scientific">Vanrija albida</name>
    <dbReference type="NCBI Taxonomy" id="181172"/>
    <lineage>
        <taxon>Eukaryota</taxon>
        <taxon>Fungi</taxon>
        <taxon>Dikarya</taxon>
        <taxon>Basidiomycota</taxon>
        <taxon>Agaricomycotina</taxon>
        <taxon>Tremellomycetes</taxon>
        <taxon>Trichosporonales</taxon>
        <taxon>Trichosporonaceae</taxon>
        <taxon>Vanrija</taxon>
    </lineage>
</organism>
<evidence type="ECO:0000313" key="2">
    <source>
        <dbReference type="EMBL" id="KAL1407001.1"/>
    </source>
</evidence>
<gene>
    <name evidence="2" type="ORF">Q8F55_006414</name>
</gene>
<evidence type="ECO:0000313" key="3">
    <source>
        <dbReference type="Proteomes" id="UP001565368"/>
    </source>
</evidence>
<name>A0ABR3PX26_9TREE</name>
<dbReference type="EMBL" id="JBBXJM010000005">
    <property type="protein sequence ID" value="KAL1407001.1"/>
    <property type="molecule type" value="Genomic_DNA"/>
</dbReference>
<dbReference type="Proteomes" id="UP001565368">
    <property type="component" value="Unassembled WGS sequence"/>
</dbReference>
<accession>A0ABR3PX26</accession>
<keyword evidence="3" id="KW-1185">Reference proteome</keyword>
<dbReference type="GeneID" id="95987457"/>